<accession>A0A2P2K8K2</accession>
<proteinExistence type="predicted"/>
<sequence length="30" mass="3514">MKILSFFQLVKFALTLGYPFSFLCRRGENS</sequence>
<name>A0A2P2K8K2_RHIMU</name>
<dbReference type="AlphaFoldDB" id="A0A2P2K8K2"/>
<dbReference type="EMBL" id="GGEC01021538">
    <property type="protein sequence ID" value="MBX02022.1"/>
    <property type="molecule type" value="Transcribed_RNA"/>
</dbReference>
<evidence type="ECO:0000313" key="1">
    <source>
        <dbReference type="EMBL" id="MBX02022.1"/>
    </source>
</evidence>
<organism evidence="1">
    <name type="scientific">Rhizophora mucronata</name>
    <name type="common">Asiatic mangrove</name>
    <dbReference type="NCBI Taxonomy" id="61149"/>
    <lineage>
        <taxon>Eukaryota</taxon>
        <taxon>Viridiplantae</taxon>
        <taxon>Streptophyta</taxon>
        <taxon>Embryophyta</taxon>
        <taxon>Tracheophyta</taxon>
        <taxon>Spermatophyta</taxon>
        <taxon>Magnoliopsida</taxon>
        <taxon>eudicotyledons</taxon>
        <taxon>Gunneridae</taxon>
        <taxon>Pentapetalae</taxon>
        <taxon>rosids</taxon>
        <taxon>fabids</taxon>
        <taxon>Malpighiales</taxon>
        <taxon>Rhizophoraceae</taxon>
        <taxon>Rhizophora</taxon>
    </lineage>
</organism>
<protein>
    <submittedName>
        <fullName evidence="1">Uncharacterized protein</fullName>
    </submittedName>
</protein>
<reference evidence="1" key="1">
    <citation type="submission" date="2018-02" db="EMBL/GenBank/DDBJ databases">
        <title>Rhizophora mucronata_Transcriptome.</title>
        <authorList>
            <person name="Meera S.P."/>
            <person name="Sreeshan A."/>
            <person name="Augustine A."/>
        </authorList>
    </citation>
    <scope>NUCLEOTIDE SEQUENCE</scope>
    <source>
        <tissue evidence="1">Leaf</tissue>
    </source>
</reference>